<evidence type="ECO:0000313" key="4">
    <source>
        <dbReference type="Proteomes" id="UP000124292"/>
    </source>
</evidence>
<reference evidence="4 5" key="1">
    <citation type="journal article" date="2013" name="J. Virol.">
        <title>Genomic characterization of Japanese macaque rhadinovirus, a novel herpesvirus isolated from a nonhuman primate with a spontaneous inflammatory demyelinating disease.</title>
        <authorList>
            <person name="Estep R.D."/>
            <person name="Hansen S.G."/>
            <person name="Rogers K.S."/>
            <person name="Axthelm M.K."/>
            <person name="Wong S.W."/>
        </authorList>
    </citation>
    <scope>NUCLEOTIDE SEQUENCE [LARGE SCALE GENOMIC DNA]</scope>
    <source>
        <strain evidence="3">12E2</strain>
        <strain evidence="2">3A1</strain>
    </source>
</reference>
<name>G9JMQ4_9GAMA</name>
<evidence type="ECO:0000256" key="1">
    <source>
        <dbReference type="SAM" id="MobiDB-lite"/>
    </source>
</evidence>
<accession>G9JMQ4</accession>
<dbReference type="RefSeq" id="YP_238379.1">
    <property type="nucleotide sequence ID" value="NC_007016.1"/>
</dbReference>
<sequence length="87" mass="10071">MRVGFVWRFWSGGRRICIKNIVRCSHVNHRGASVTGRYRQPRTGPGEQKPSCSLFPRCTGNRQHPGSGRRGPWRVRQEHSHDQNVHL</sequence>
<protein>
    <submittedName>
        <fullName evidence="3">JM76</fullName>
    </submittedName>
</protein>
<evidence type="ECO:0000313" key="2">
    <source>
        <dbReference type="EMBL" id="AEW87601.1"/>
    </source>
</evidence>
<evidence type="ECO:0000313" key="5">
    <source>
        <dbReference type="Proteomes" id="UP000133219"/>
    </source>
</evidence>
<evidence type="ECO:0000313" key="3">
    <source>
        <dbReference type="EMBL" id="AEW87771.1"/>
    </source>
</evidence>
<gene>
    <name evidence="3" type="ORF">JM76</name>
</gene>
<proteinExistence type="predicted"/>
<dbReference type="Proteomes" id="UP000133219">
    <property type="component" value="Segment"/>
</dbReference>
<dbReference type="GeneID" id="3416467"/>
<dbReference type="KEGG" id="vg:3416467"/>
<dbReference type="EMBL" id="JN885137">
    <property type="protein sequence ID" value="AEW87771.1"/>
    <property type="molecule type" value="Genomic_DNA"/>
</dbReference>
<dbReference type="Proteomes" id="UP000124292">
    <property type="component" value="Genome"/>
</dbReference>
<feature type="region of interest" description="Disordered" evidence="1">
    <location>
        <begin position="32"/>
        <end position="87"/>
    </location>
</feature>
<dbReference type="EMBL" id="JN885136">
    <property type="protein sequence ID" value="AEW87601.1"/>
    <property type="molecule type" value="Genomic_DNA"/>
</dbReference>
<organism evidence="3 4">
    <name type="scientific">Macaca fuscata rhadinovirus</name>
    <dbReference type="NCBI Taxonomy" id="272551"/>
    <lineage>
        <taxon>Viruses</taxon>
        <taxon>Duplodnaviria</taxon>
        <taxon>Heunggongvirae</taxon>
        <taxon>Peploviricota</taxon>
        <taxon>Herviviricetes</taxon>
        <taxon>Herpesvirales</taxon>
        <taxon>Orthoherpesviridae</taxon>
        <taxon>Gammaherpesvirinae</taxon>
        <taxon>Rhadinovirus</taxon>
        <taxon>Rhadinovirus macacinegamma11</taxon>
        <taxon>macacine gammaherpesvirus 11</taxon>
    </lineage>
</organism>
<feature type="compositionally biased region" description="Basic and acidic residues" evidence="1">
    <location>
        <begin position="75"/>
        <end position="87"/>
    </location>
</feature>